<name>A0ABV8WPY6_9BACI</name>
<organism evidence="2 3">
    <name type="scientific">Gracilibacillus xinjiangensis</name>
    <dbReference type="NCBI Taxonomy" id="1193282"/>
    <lineage>
        <taxon>Bacteria</taxon>
        <taxon>Bacillati</taxon>
        <taxon>Bacillota</taxon>
        <taxon>Bacilli</taxon>
        <taxon>Bacillales</taxon>
        <taxon>Bacillaceae</taxon>
        <taxon>Gracilibacillus</taxon>
    </lineage>
</organism>
<gene>
    <name evidence="2" type="ORF">ACFOY7_00850</name>
</gene>
<dbReference type="PANTHER" id="PTHR37299:SF1">
    <property type="entry name" value="STAGE 0 SPORULATION PROTEIN A HOMOLOG"/>
    <property type="match status" value="1"/>
</dbReference>
<dbReference type="Gene3D" id="2.40.50.1020">
    <property type="entry name" value="LytTr DNA-binding domain"/>
    <property type="match status" value="1"/>
</dbReference>
<dbReference type="InterPro" id="IPR046947">
    <property type="entry name" value="LytR-like"/>
</dbReference>
<evidence type="ECO:0000313" key="2">
    <source>
        <dbReference type="EMBL" id="MFC4401647.1"/>
    </source>
</evidence>
<evidence type="ECO:0000313" key="3">
    <source>
        <dbReference type="Proteomes" id="UP001595882"/>
    </source>
</evidence>
<dbReference type="PROSITE" id="PS50930">
    <property type="entry name" value="HTH_LYTTR"/>
    <property type="match status" value="1"/>
</dbReference>
<sequence length="148" mass="17596">MIKVVIVDEAILLSEQKHLFDTLRNLSSNREEHRELTIKAKKSTYFVRFEDIFFIEKADRKSIIHTVDGTYQTNKSLLYYERNLDNRFMLAHRSFLINLELVNQIEAIGQSNIAHFRGYKLTAKISKYKLNDVEELKRKNTYKKSSYD</sequence>
<feature type="domain" description="HTH LytTR-type" evidence="1">
    <location>
        <begin position="36"/>
        <end position="139"/>
    </location>
</feature>
<keyword evidence="3" id="KW-1185">Reference proteome</keyword>
<proteinExistence type="predicted"/>
<dbReference type="RefSeq" id="WP_390248429.1">
    <property type="nucleotide sequence ID" value="NZ_JBHSDT010000001.1"/>
</dbReference>
<dbReference type="SMART" id="SM00850">
    <property type="entry name" value="LytTR"/>
    <property type="match status" value="1"/>
</dbReference>
<evidence type="ECO:0000259" key="1">
    <source>
        <dbReference type="PROSITE" id="PS50930"/>
    </source>
</evidence>
<dbReference type="InterPro" id="IPR007492">
    <property type="entry name" value="LytTR_DNA-bd_dom"/>
</dbReference>
<dbReference type="PANTHER" id="PTHR37299">
    <property type="entry name" value="TRANSCRIPTIONAL REGULATOR-RELATED"/>
    <property type="match status" value="1"/>
</dbReference>
<dbReference type="EMBL" id="JBHSDT010000001">
    <property type="protein sequence ID" value="MFC4401647.1"/>
    <property type="molecule type" value="Genomic_DNA"/>
</dbReference>
<protein>
    <submittedName>
        <fullName evidence="2">LytR/AlgR family response regulator transcription factor</fullName>
    </submittedName>
</protein>
<dbReference type="Proteomes" id="UP001595882">
    <property type="component" value="Unassembled WGS sequence"/>
</dbReference>
<dbReference type="Pfam" id="PF04397">
    <property type="entry name" value="LytTR"/>
    <property type="match status" value="1"/>
</dbReference>
<reference evidence="3" key="1">
    <citation type="journal article" date="2019" name="Int. J. Syst. Evol. Microbiol.">
        <title>The Global Catalogue of Microorganisms (GCM) 10K type strain sequencing project: providing services to taxonomists for standard genome sequencing and annotation.</title>
        <authorList>
            <consortium name="The Broad Institute Genomics Platform"/>
            <consortium name="The Broad Institute Genome Sequencing Center for Infectious Disease"/>
            <person name="Wu L."/>
            <person name="Ma J."/>
        </authorList>
    </citation>
    <scope>NUCLEOTIDE SEQUENCE [LARGE SCALE GENOMIC DNA]</scope>
    <source>
        <strain evidence="3">CCUG 37865</strain>
    </source>
</reference>
<accession>A0ABV8WPY6</accession>
<comment type="caution">
    <text evidence="2">The sequence shown here is derived from an EMBL/GenBank/DDBJ whole genome shotgun (WGS) entry which is preliminary data.</text>
</comment>